<proteinExistence type="predicted"/>
<evidence type="ECO:0000313" key="1">
    <source>
        <dbReference type="EMBL" id="OHE91938.1"/>
    </source>
</evidence>
<organism evidence="1 2">
    <name type="scientific">Colletotrichum orchidophilum</name>
    <dbReference type="NCBI Taxonomy" id="1209926"/>
    <lineage>
        <taxon>Eukaryota</taxon>
        <taxon>Fungi</taxon>
        <taxon>Dikarya</taxon>
        <taxon>Ascomycota</taxon>
        <taxon>Pezizomycotina</taxon>
        <taxon>Sordariomycetes</taxon>
        <taxon>Hypocreomycetidae</taxon>
        <taxon>Glomerellales</taxon>
        <taxon>Glomerellaceae</taxon>
        <taxon>Colletotrichum</taxon>
    </lineage>
</organism>
<sequence length="35" mass="4051">MGFPISLPHYTAMENSPLRHVKMCIVSRHKSVRNL</sequence>
<keyword evidence="2" id="KW-1185">Reference proteome</keyword>
<reference evidence="1 2" key="1">
    <citation type="submission" date="2016-09" db="EMBL/GenBank/DDBJ databases">
        <authorList>
            <person name="Capua I."/>
            <person name="De Benedictis P."/>
            <person name="Joannis T."/>
            <person name="Lombin L.H."/>
            <person name="Cattoli G."/>
        </authorList>
    </citation>
    <scope>NUCLEOTIDE SEQUENCE [LARGE SCALE GENOMIC DNA]</scope>
    <source>
        <strain evidence="1 2">IMI 309357</strain>
    </source>
</reference>
<dbReference type="RefSeq" id="XP_022469110.1">
    <property type="nucleotide sequence ID" value="XM_022624406.1"/>
</dbReference>
<name>A0A1G4ARZ7_9PEZI</name>
<dbReference type="GeneID" id="34565916"/>
<dbReference type="EMBL" id="MJBS01000165">
    <property type="protein sequence ID" value="OHE91938.1"/>
    <property type="molecule type" value="Genomic_DNA"/>
</dbReference>
<gene>
    <name evidence="1" type="ORF">CORC01_12788</name>
</gene>
<protein>
    <submittedName>
        <fullName evidence="1">Uncharacterized protein</fullName>
    </submittedName>
</protein>
<comment type="caution">
    <text evidence="1">The sequence shown here is derived from an EMBL/GenBank/DDBJ whole genome shotgun (WGS) entry which is preliminary data.</text>
</comment>
<dbReference type="Proteomes" id="UP000176998">
    <property type="component" value="Unassembled WGS sequence"/>
</dbReference>
<evidence type="ECO:0000313" key="2">
    <source>
        <dbReference type="Proteomes" id="UP000176998"/>
    </source>
</evidence>
<dbReference type="AlphaFoldDB" id="A0A1G4ARZ7"/>
<accession>A0A1G4ARZ7</accession>